<proteinExistence type="predicted"/>
<feature type="region of interest" description="Disordered" evidence="1">
    <location>
        <begin position="541"/>
        <end position="562"/>
    </location>
</feature>
<evidence type="ECO:0000313" key="3">
    <source>
        <dbReference type="EMBL" id="CEM22988.1"/>
    </source>
</evidence>
<dbReference type="EMBL" id="CDMZ01000869">
    <property type="protein sequence ID" value="CEM22988.1"/>
    <property type="molecule type" value="Genomic_DNA"/>
</dbReference>
<feature type="compositionally biased region" description="Basic and acidic residues" evidence="1">
    <location>
        <begin position="637"/>
        <end position="654"/>
    </location>
</feature>
<dbReference type="GO" id="GO:0000963">
    <property type="term" value="P:mitochondrial RNA processing"/>
    <property type="evidence" value="ECO:0007669"/>
    <property type="project" value="TreeGrafter"/>
</dbReference>
<protein>
    <recommendedName>
        <fullName evidence="2">RNA-editing substrate-binding complex 6 protein domain-containing protein</fullName>
    </recommendedName>
</protein>
<feature type="compositionally biased region" description="Basic and acidic residues" evidence="1">
    <location>
        <begin position="691"/>
        <end position="742"/>
    </location>
</feature>
<feature type="region of interest" description="Disordered" evidence="1">
    <location>
        <begin position="38"/>
        <end position="61"/>
    </location>
</feature>
<reference evidence="3" key="1">
    <citation type="submission" date="2014-11" db="EMBL/GenBank/DDBJ databases">
        <authorList>
            <person name="Otto D Thomas"/>
            <person name="Naeem Raeece"/>
        </authorList>
    </citation>
    <scope>NUCLEOTIDE SEQUENCE</scope>
</reference>
<feature type="region of interest" description="Disordered" evidence="1">
    <location>
        <begin position="595"/>
        <end position="792"/>
    </location>
</feature>
<dbReference type="PANTHER" id="PTHR21228:SF40">
    <property type="entry name" value="LD45607P"/>
    <property type="match status" value="1"/>
</dbReference>
<evidence type="ECO:0000259" key="2">
    <source>
        <dbReference type="Pfam" id="PF26188"/>
    </source>
</evidence>
<feature type="compositionally biased region" description="Polar residues" evidence="1">
    <location>
        <begin position="883"/>
        <end position="892"/>
    </location>
</feature>
<feature type="compositionally biased region" description="Basic and acidic residues" evidence="1">
    <location>
        <begin position="818"/>
        <end position="841"/>
    </location>
</feature>
<feature type="compositionally biased region" description="Low complexity" evidence="1">
    <location>
        <begin position="678"/>
        <end position="690"/>
    </location>
</feature>
<evidence type="ECO:0000256" key="1">
    <source>
        <dbReference type="SAM" id="MobiDB-lite"/>
    </source>
</evidence>
<feature type="domain" description="RNA-editing substrate-binding complex 6 protein" evidence="2">
    <location>
        <begin position="241"/>
        <end position="480"/>
    </location>
</feature>
<dbReference type="InterPro" id="IPR058917">
    <property type="entry name" value="RESC6_dom"/>
</dbReference>
<dbReference type="AlphaFoldDB" id="A0A0G4G3R5"/>
<feature type="compositionally biased region" description="Basic and acidic residues" evidence="1">
    <location>
        <begin position="757"/>
        <end position="769"/>
    </location>
</feature>
<dbReference type="InterPro" id="IPR050870">
    <property type="entry name" value="FAST_kinase"/>
</dbReference>
<feature type="region of interest" description="Disordered" evidence="1">
    <location>
        <begin position="805"/>
        <end position="964"/>
    </location>
</feature>
<gene>
    <name evidence="3" type="ORF">Cvel_20148</name>
</gene>
<dbReference type="GO" id="GO:0003723">
    <property type="term" value="F:RNA binding"/>
    <property type="evidence" value="ECO:0007669"/>
    <property type="project" value="TreeGrafter"/>
</dbReference>
<dbReference type="GO" id="GO:0035770">
    <property type="term" value="C:ribonucleoprotein granule"/>
    <property type="evidence" value="ECO:0007669"/>
    <property type="project" value="TreeGrafter"/>
</dbReference>
<dbReference type="Pfam" id="PF26188">
    <property type="entry name" value="RESC6"/>
    <property type="match status" value="1"/>
</dbReference>
<organism evidence="3">
    <name type="scientific">Chromera velia CCMP2878</name>
    <dbReference type="NCBI Taxonomy" id="1169474"/>
    <lineage>
        <taxon>Eukaryota</taxon>
        <taxon>Sar</taxon>
        <taxon>Alveolata</taxon>
        <taxon>Colpodellida</taxon>
        <taxon>Chromeraceae</taxon>
        <taxon>Chromera</taxon>
    </lineage>
</organism>
<dbReference type="GO" id="GO:0044528">
    <property type="term" value="P:regulation of mitochondrial mRNA stability"/>
    <property type="evidence" value="ECO:0007669"/>
    <property type="project" value="TreeGrafter"/>
</dbReference>
<feature type="compositionally biased region" description="Acidic residues" evidence="1">
    <location>
        <begin position="850"/>
        <end position="861"/>
    </location>
</feature>
<name>A0A0G4G3R5_9ALVE</name>
<accession>A0A0G4G3R5</accession>
<dbReference type="PANTHER" id="PTHR21228">
    <property type="entry name" value="FAST LEU-RICH DOMAIN-CONTAINING"/>
    <property type="match status" value="1"/>
</dbReference>
<sequence>MFFSVPFALSLLRRRPDGSESLGLFRVCSSSPLMIQKRGFKRQRKKPSKHKGTSPYPRKKKGKRYSYEPLVWNPFRHNRMSETIDHLMKRDLYTPEAIGGKKLALLANRMVRFGYEEEDLLRRYAERAVKLAPGLETKQFALLLNSMERTNFRHDGMLEAFAQHIPARLSEALPLEFGMICRGFAHFNFGSKRLFRRLSEEMPHKLPYFSSRELTSVAFSFAKLDFRDPVFFDDLADEVAARLDEFRPYELSIVARSFARVGFTKVAFWKRLVDAMEDQRLSLEDRDLVAFLHALGKVGWRDVDTLERLCATLRSRVKALSVHESTHVLNAGASLDFVDAELFEAIGKKLTEHIDELEPLHVALTVNSYAKLGIYDEALFRKLAERIREIVSQMGGRALTSVIHGFGKLNIRDVELFKILSKEVPKKVDEISPQGIALILSSFGKLRIRSNLMLHLLAPEIQKGLPLLTGQGLALLLSGLGNLESKNEKILQGAVRTVRLLTPELGFRELAAVRQALDHPALQLLDDQLRADLDTRASALSGTMPVESLPRREDTAGGAGRMQHEDALSFSVLPSEAGESKEGSTDAGFSSFYVDEEGEEGERGPKGRFKRQTEEGESWQQGVERAFNEEFGFGWHSGEREEERFRGEEDEHNGSEPVGESSLYFSDNLPDFVPNTVSLSPTASAASSLSTERRREKQEGTPSLRVEHGDGKGRKREGMQSQSTRERAARGDGLAQKDREEFDGPPEGGDSFLAIWDRQRMRTQQEKGQEGTGGRGGDEPFSLFPSADPKSNADLVRAYAQKAREKRQGFQFGSLTLDMKKVEALGERTRAAERRQERLEKGISGNERGGEEDDDSVEWEEGGGLSGTQRRRGRTVKRRDGSSTRAPSSTLLSEEMDEQSMEQLWKKARQASENGDSLSSSSSGRHRQSAGSPSGGVVENMTGVIRGPSLVPDQKQNHGWEAGYEHIAGIRNGRRSHHRRIKS</sequence>
<dbReference type="VEuPathDB" id="CryptoDB:Cvel_20148"/>
<dbReference type="GO" id="GO:0005759">
    <property type="term" value="C:mitochondrial matrix"/>
    <property type="evidence" value="ECO:0007669"/>
    <property type="project" value="TreeGrafter"/>
</dbReference>
<feature type="compositionally biased region" description="Low complexity" evidence="1">
    <location>
        <begin position="912"/>
        <end position="923"/>
    </location>
</feature>